<evidence type="ECO:0000313" key="5">
    <source>
        <dbReference type="Proteomes" id="UP000266634"/>
    </source>
</evidence>
<reference evidence="2 4" key="1">
    <citation type="journal article" date="2015" name="Genome Announc.">
        <title>Complete Genome Sequence of Clavibacter michiganensis subsp. insidiosus R1-1 Using PacBio Single-Molecule Real-Time Technology.</title>
        <authorList>
            <person name="Lu Y."/>
            <person name="Samac D.A."/>
            <person name="Glazebrook J."/>
            <person name="Ishimaru C.A."/>
        </authorList>
    </citation>
    <scope>NUCLEOTIDE SEQUENCE [LARGE SCALE GENOMIC DNA]</scope>
    <source>
        <strain evidence="2 4">R1-1</strain>
    </source>
</reference>
<name>A0A0D5CHE5_9MICO</name>
<dbReference type="EMBL" id="QWEA01000005">
    <property type="protein sequence ID" value="RIJ45026.1"/>
    <property type="molecule type" value="Genomic_DNA"/>
</dbReference>
<dbReference type="PATRIC" id="fig|33014.5.peg.1198"/>
<evidence type="ECO:0000313" key="4">
    <source>
        <dbReference type="Proteomes" id="UP000032604"/>
    </source>
</evidence>
<sequence length="184" mass="20136">MMVMASIPILLGTFSWPTRSAAEAAFRAILRDSGYSVGVAISDPVHHRMLIELLERHPDHAEKTGPGVKEFFIDRARDASGVFVGANPIGIWIRRVDGEAVDFSYLTAVRQHPLKSHAKERCGRKWTNGDRSTGKRVSLRAKKCEATSLGNGLTVLRTPRSSTRIRPGDSSLFDSPQARAAGAK</sequence>
<gene>
    <name evidence="3" type="ORF">DZF93_00600</name>
    <name evidence="2" type="ORF">VO01_05760</name>
</gene>
<evidence type="ECO:0000313" key="2">
    <source>
        <dbReference type="EMBL" id="AJW78700.1"/>
    </source>
</evidence>
<dbReference type="Gene3D" id="3.10.450.40">
    <property type="match status" value="1"/>
</dbReference>
<dbReference type="Proteomes" id="UP000266634">
    <property type="component" value="Unassembled WGS sequence"/>
</dbReference>
<dbReference type="HOGENOM" id="CLU_1465758_0_0_11"/>
<accession>A0A0D5CHE5</accession>
<evidence type="ECO:0000313" key="3">
    <source>
        <dbReference type="EMBL" id="RIJ45026.1"/>
    </source>
</evidence>
<organism evidence="2 4">
    <name type="scientific">Clavibacter michiganensis subsp. insidiosus</name>
    <dbReference type="NCBI Taxonomy" id="33014"/>
    <lineage>
        <taxon>Bacteria</taxon>
        <taxon>Bacillati</taxon>
        <taxon>Actinomycetota</taxon>
        <taxon>Actinomycetes</taxon>
        <taxon>Micrococcales</taxon>
        <taxon>Microbacteriaceae</taxon>
        <taxon>Clavibacter</taxon>
    </lineage>
</organism>
<dbReference type="AlphaFoldDB" id="A0A0D5CHE5"/>
<evidence type="ECO:0000256" key="1">
    <source>
        <dbReference type="SAM" id="MobiDB-lite"/>
    </source>
</evidence>
<dbReference type="EMBL" id="CP011043">
    <property type="protein sequence ID" value="AJW78700.1"/>
    <property type="molecule type" value="Genomic_DNA"/>
</dbReference>
<protein>
    <submittedName>
        <fullName evidence="3">DUF3223 domain-containing protein</fullName>
    </submittedName>
</protein>
<dbReference type="Pfam" id="PF11523">
    <property type="entry name" value="DUF3223"/>
    <property type="match status" value="1"/>
</dbReference>
<reference evidence="3 5" key="2">
    <citation type="submission" date="2018-08" db="EMBL/GenBank/DDBJ databases">
        <title>Genome Sequence of Clavibacter michiganensis Subspecies type strains, and the Atypical Peach-Colored Strains Isolated from Tomato.</title>
        <authorList>
            <person name="Osdaghi E."/>
            <person name="Portier P."/>
            <person name="Briand M."/>
            <person name="Jacques M.-A."/>
        </authorList>
    </citation>
    <scope>NUCLEOTIDE SEQUENCE [LARGE SCALE GENOMIC DNA]</scope>
    <source>
        <strain evidence="3 5">CFBP 6488</strain>
    </source>
</reference>
<feature type="region of interest" description="Disordered" evidence="1">
    <location>
        <begin position="160"/>
        <end position="184"/>
    </location>
</feature>
<proteinExistence type="predicted"/>
<dbReference type="KEGG" id="cmh:VO01_05760"/>
<dbReference type="Proteomes" id="UP000032604">
    <property type="component" value="Chromosome"/>
</dbReference>